<proteinExistence type="predicted"/>
<dbReference type="OrthoDB" id="9805455at2"/>
<dbReference type="NCBIfam" id="NF045760">
    <property type="entry name" value="YtpR"/>
    <property type="match status" value="1"/>
</dbReference>
<dbReference type="InterPro" id="IPR037154">
    <property type="entry name" value="YtpR-like_sf"/>
</dbReference>
<accession>A0A401FKD5</accession>
<dbReference type="InterPro" id="IPR002547">
    <property type="entry name" value="tRNA-bd_dom"/>
</dbReference>
<keyword evidence="6" id="KW-1185">Reference proteome</keyword>
<sequence>MLIASYNPKGTGDTLIVILRPDTKEQNQQVNNGIARISDANTNETLGYNFFNASEILDDLTGVNGQMPLTANDVDKLNSVLSDAGFDGDIEFDPEPKFVIGYVKAIADHPDSDHLKVTTTVVDGGKELQIVSGSPNITDNIKVVVAKVGAMMPDGLIIWPGKLRGVESDGMIVSGRELRLANAPQKKGALILPDDFGEVGDTFDFAKGQHIFD</sequence>
<dbReference type="GO" id="GO:0000049">
    <property type="term" value="F:tRNA binding"/>
    <property type="evidence" value="ECO:0007669"/>
    <property type="project" value="UniProtKB-UniRule"/>
</dbReference>
<dbReference type="RefSeq" id="WP_125008068.1">
    <property type="nucleotide sequence ID" value="NZ_BEXA01000002.1"/>
</dbReference>
<organism evidence="5 6">
    <name type="scientific">Lentilactobacillus kosonis</name>
    <dbReference type="NCBI Taxonomy" id="2810561"/>
    <lineage>
        <taxon>Bacteria</taxon>
        <taxon>Bacillati</taxon>
        <taxon>Bacillota</taxon>
        <taxon>Bacilli</taxon>
        <taxon>Lactobacillales</taxon>
        <taxon>Lactobacillaceae</taxon>
        <taxon>Lentilactobacillus</taxon>
    </lineage>
</organism>
<keyword evidence="1 3" id="KW-0820">tRNA-binding</keyword>
<keyword evidence="5" id="KW-0436">Ligase</keyword>
<dbReference type="GO" id="GO:0004812">
    <property type="term" value="F:aminoacyl-tRNA ligase activity"/>
    <property type="evidence" value="ECO:0007669"/>
    <property type="project" value="UniProtKB-KW"/>
</dbReference>
<evidence type="ECO:0000256" key="3">
    <source>
        <dbReference type="PROSITE-ProRule" id="PRU00209"/>
    </source>
</evidence>
<dbReference type="CDD" id="cd02796">
    <property type="entry name" value="tRNA_bind_bactPheRS"/>
    <property type="match status" value="1"/>
</dbReference>
<evidence type="ECO:0000259" key="4">
    <source>
        <dbReference type="PROSITE" id="PS50886"/>
    </source>
</evidence>
<dbReference type="Pfam" id="PF01588">
    <property type="entry name" value="tRNA_bind"/>
    <property type="match status" value="1"/>
</dbReference>
<dbReference type="InterPro" id="IPR012340">
    <property type="entry name" value="NA-bd_OB-fold"/>
</dbReference>
<evidence type="ECO:0000313" key="6">
    <source>
        <dbReference type="Proteomes" id="UP000286974"/>
    </source>
</evidence>
<dbReference type="SUPFAM" id="SSF50249">
    <property type="entry name" value="Nucleic acid-binding proteins"/>
    <property type="match status" value="1"/>
</dbReference>
<name>A0A401FKD5_9LACO</name>
<dbReference type="Pfam" id="PF14794">
    <property type="entry name" value="DUF4479"/>
    <property type="match status" value="1"/>
</dbReference>
<dbReference type="Gene3D" id="3.30.1940.10">
    <property type="entry name" value="YtpR-like"/>
    <property type="match status" value="1"/>
</dbReference>
<comment type="caution">
    <text evidence="5">The sequence shown here is derived from an EMBL/GenBank/DDBJ whole genome shotgun (WGS) entry which is preliminary data.</text>
</comment>
<dbReference type="Gene3D" id="2.40.50.140">
    <property type="entry name" value="Nucleic acid-binding proteins"/>
    <property type="match status" value="1"/>
</dbReference>
<evidence type="ECO:0000256" key="2">
    <source>
        <dbReference type="ARBA" id="ARBA00022884"/>
    </source>
</evidence>
<dbReference type="AlphaFoldDB" id="A0A401FKD5"/>
<evidence type="ECO:0000256" key="1">
    <source>
        <dbReference type="ARBA" id="ARBA00022555"/>
    </source>
</evidence>
<dbReference type="PROSITE" id="PS50886">
    <property type="entry name" value="TRBD"/>
    <property type="match status" value="1"/>
</dbReference>
<dbReference type="STRING" id="1138822.PL11_008440"/>
<gene>
    <name evidence="5" type="ORF">NBRC111893_968</name>
</gene>
<dbReference type="EMBL" id="BEXA01000002">
    <property type="protein sequence ID" value="GAY72822.1"/>
    <property type="molecule type" value="Genomic_DNA"/>
</dbReference>
<dbReference type="InterPro" id="IPR033714">
    <property type="entry name" value="tRNA_bind_bactPheRS"/>
</dbReference>
<reference evidence="5 6" key="1">
    <citation type="submission" date="2017-11" db="EMBL/GenBank/DDBJ databases">
        <title>Draft Genome Sequence of Lactobacillus curieae NBRC 111893 isolated from Koso, a Japanese sugar-Vegetable Fermented Beverage.</title>
        <authorList>
            <person name="Chiou T.Y."/>
            <person name="Oshima K."/>
            <person name="Suda W."/>
            <person name="Hattori M."/>
            <person name="Takahashi T."/>
        </authorList>
    </citation>
    <scope>NUCLEOTIDE SEQUENCE [LARGE SCALE GENOMIC DNA]</scope>
    <source>
        <strain evidence="5 6">NBRC111893</strain>
    </source>
</reference>
<keyword evidence="5" id="KW-0030">Aminoacyl-tRNA synthetase</keyword>
<evidence type="ECO:0000313" key="5">
    <source>
        <dbReference type="EMBL" id="GAY72822.1"/>
    </source>
</evidence>
<feature type="domain" description="TRNA-binding" evidence="4">
    <location>
        <begin position="92"/>
        <end position="204"/>
    </location>
</feature>
<dbReference type="Proteomes" id="UP000286974">
    <property type="component" value="Unassembled WGS sequence"/>
</dbReference>
<dbReference type="InterPro" id="IPR027855">
    <property type="entry name" value="DUF4479"/>
</dbReference>
<keyword evidence="2 3" id="KW-0694">RNA-binding</keyword>
<protein>
    <submittedName>
        <fullName evidence="5">Phenylalanyl-tRNA synthetase domain protein</fullName>
    </submittedName>
</protein>